<feature type="transmembrane region" description="Helical" evidence="1">
    <location>
        <begin position="191"/>
        <end position="211"/>
    </location>
</feature>
<evidence type="ECO:0000313" key="3">
    <source>
        <dbReference type="Proteomes" id="UP001230005"/>
    </source>
</evidence>
<gene>
    <name evidence="2" type="ORF">J2S74_003069</name>
</gene>
<evidence type="ECO:0000256" key="1">
    <source>
        <dbReference type="SAM" id="Phobius"/>
    </source>
</evidence>
<evidence type="ECO:0000313" key="2">
    <source>
        <dbReference type="EMBL" id="MDQ0255687.1"/>
    </source>
</evidence>
<dbReference type="Proteomes" id="UP001230005">
    <property type="component" value="Unassembled WGS sequence"/>
</dbReference>
<sequence length="220" mass="25031">MAELLKVFLISFVSDLDNIIVYVSILKRYASSFLVVLVITAILTINRTFSVSLIHYLYTIPWVEFSIGVILLIIAFKMASKQTEFVSSKRISSLPKVLFTIIALDLVLSIDNVLIVSELSRTPAIIYGGIGLSLFLLFMFSSYVFQFVKFFPWAFVVVAAFIGYTAMENMIKNNPVYNLLLGNFKNMEELIPLFSKGMAIIILIYGLYHSFKNDRIYIIK</sequence>
<comment type="caution">
    <text evidence="2">The sequence shown here is derived from an EMBL/GenBank/DDBJ whole genome shotgun (WGS) entry which is preliminary data.</text>
</comment>
<name>A0ABT9ZY82_9BACI</name>
<proteinExistence type="predicted"/>
<dbReference type="RefSeq" id="WP_307326755.1">
    <property type="nucleotide sequence ID" value="NZ_JAUSUG010000012.1"/>
</dbReference>
<feature type="transmembrane region" description="Helical" evidence="1">
    <location>
        <begin position="97"/>
        <end position="119"/>
    </location>
</feature>
<dbReference type="InterPro" id="IPR005496">
    <property type="entry name" value="Integral_membrane_TerC"/>
</dbReference>
<reference evidence="2 3" key="1">
    <citation type="submission" date="2023-07" db="EMBL/GenBank/DDBJ databases">
        <title>Genomic Encyclopedia of Type Strains, Phase IV (KMG-IV): sequencing the most valuable type-strain genomes for metagenomic binning, comparative biology and taxonomic classification.</title>
        <authorList>
            <person name="Goeker M."/>
        </authorList>
    </citation>
    <scope>NUCLEOTIDE SEQUENCE [LARGE SCALE GENOMIC DNA]</scope>
    <source>
        <strain evidence="2 3">DSM 9768</strain>
    </source>
</reference>
<protein>
    <submittedName>
        <fullName evidence="2">Tellurium resistance membrane protein TerC</fullName>
    </submittedName>
</protein>
<keyword evidence="1" id="KW-0472">Membrane</keyword>
<feature type="transmembrane region" description="Helical" evidence="1">
    <location>
        <begin position="125"/>
        <end position="145"/>
    </location>
</feature>
<feature type="transmembrane region" description="Helical" evidence="1">
    <location>
        <begin position="55"/>
        <end position="76"/>
    </location>
</feature>
<keyword evidence="1" id="KW-0812">Transmembrane</keyword>
<organism evidence="2 3">
    <name type="scientific">Evansella vedderi</name>
    <dbReference type="NCBI Taxonomy" id="38282"/>
    <lineage>
        <taxon>Bacteria</taxon>
        <taxon>Bacillati</taxon>
        <taxon>Bacillota</taxon>
        <taxon>Bacilli</taxon>
        <taxon>Bacillales</taxon>
        <taxon>Bacillaceae</taxon>
        <taxon>Evansella</taxon>
    </lineage>
</organism>
<accession>A0ABT9ZY82</accession>
<feature type="transmembrane region" description="Helical" evidence="1">
    <location>
        <begin position="32"/>
        <end position="49"/>
    </location>
</feature>
<keyword evidence="3" id="KW-1185">Reference proteome</keyword>
<keyword evidence="1" id="KW-1133">Transmembrane helix</keyword>
<feature type="transmembrane region" description="Helical" evidence="1">
    <location>
        <begin position="150"/>
        <end position="171"/>
    </location>
</feature>
<dbReference type="Pfam" id="PF03741">
    <property type="entry name" value="TerC"/>
    <property type="match status" value="1"/>
</dbReference>
<dbReference type="EMBL" id="JAUSUG010000012">
    <property type="protein sequence ID" value="MDQ0255687.1"/>
    <property type="molecule type" value="Genomic_DNA"/>
</dbReference>
<feature type="transmembrane region" description="Helical" evidence="1">
    <location>
        <begin position="6"/>
        <end position="25"/>
    </location>
</feature>